<feature type="region of interest" description="Disordered" evidence="5">
    <location>
        <begin position="59"/>
        <end position="91"/>
    </location>
</feature>
<feature type="compositionally biased region" description="Basic and acidic residues" evidence="5">
    <location>
        <begin position="61"/>
        <end position="72"/>
    </location>
</feature>
<feature type="region of interest" description="Disordered" evidence="5">
    <location>
        <begin position="602"/>
        <end position="621"/>
    </location>
</feature>
<feature type="compositionally biased region" description="Polar residues" evidence="5">
    <location>
        <begin position="162"/>
        <end position="171"/>
    </location>
</feature>
<evidence type="ECO:0000256" key="3">
    <source>
        <dbReference type="ARBA" id="ARBA00022833"/>
    </source>
</evidence>
<keyword evidence="3" id="KW-0862">Zinc</keyword>
<evidence type="ECO:0000256" key="2">
    <source>
        <dbReference type="ARBA" id="ARBA00022771"/>
    </source>
</evidence>
<accession>A0AAV2B2D1</accession>
<dbReference type="Gene3D" id="6.10.140.2220">
    <property type="match status" value="1"/>
</dbReference>
<dbReference type="PROSITE" id="PS50865">
    <property type="entry name" value="ZF_MYND_2"/>
    <property type="match status" value="1"/>
</dbReference>
<keyword evidence="1" id="KW-0479">Metal-binding</keyword>
<feature type="compositionally biased region" description="Low complexity" evidence="5">
    <location>
        <begin position="73"/>
        <end position="89"/>
    </location>
</feature>
<feature type="domain" description="MYND-type" evidence="6">
    <location>
        <begin position="1089"/>
        <end position="1126"/>
    </location>
</feature>
<protein>
    <recommendedName>
        <fullName evidence="6">MYND-type domain-containing protein</fullName>
    </recommendedName>
</protein>
<dbReference type="InterPro" id="IPR002893">
    <property type="entry name" value="Znf_MYND"/>
</dbReference>
<evidence type="ECO:0000256" key="5">
    <source>
        <dbReference type="SAM" id="MobiDB-lite"/>
    </source>
</evidence>
<evidence type="ECO:0000259" key="6">
    <source>
        <dbReference type="PROSITE" id="PS50865"/>
    </source>
</evidence>
<dbReference type="EMBL" id="CAXIEN010000264">
    <property type="protein sequence ID" value="CAL1290431.1"/>
    <property type="molecule type" value="Genomic_DNA"/>
</dbReference>
<dbReference type="Pfam" id="PF01753">
    <property type="entry name" value="zf-MYND"/>
    <property type="match status" value="1"/>
</dbReference>
<sequence>MTEIGNKKRRIARIGTISGDKETTKLHSEDGLMQDDCNLVYNIMQSMNNSHVMSYQQLQEFRSKEKSTRSKNSDQNSSNKQSSKVFNSKQMKKYVPEKSFPLMQKCQKSMKYLKKNRCIPKPRAHVGSIPRPNPISSLQPNNICNNPTITDNAVNLKDSSMKNKQSSCPSEKNNKLKKTKASHSVDNPYDINVLQKSFDKKPNLTSDVDISDSDNEFERFLQKHNSGKSIRRKSNKSKRKKNKKLISAKKLVKVTSKTLPASESEVECNTLTENKSINVDEFSSKRFQRIIEYENNDDSATDTHVNDTGTLNYDSSSSSEDENMINKSLNKENSVDFNESIRLETIPAEQSSILSSTFSSEHKDSCCDALKLKCKIPCYVVIIRDPLLDKKAALLRAGNSVMFSTLPASNPYDEDDDCIIIEASTNNFANKKTENSALSVESRNSNRGELSIISNSPRVSEASNMNNVLNQELISSSNRLKLHTETNEKFGEILFSDKNMPLEVHIDEKEFTRSVAPPRKSLRDKEGDEYFTLNKAASDSYKNVNSVRCEDESTSVVDPLPQHASDISNETVSLSCDSATEKEMFKVQILSVESLNDIVLSDDNEEKDTDSVPAINKSKESADEDSDVEIICLDSCVNKQKCVNENVLNSETRNEVKVSMKEDSSSPSALTSVSIEDDCVILDDLGIPNKNTCPSKNVGKEQQSFQADDAVNNEITNSKKDGKTANNELESVKEEVLKTLETIDFNLINKLKTVPIDTREEDIPAKVENSSHDNIETSDRTLCSYPEKLEQTQNDACLSQKQTSINTSITPVGPFEVNIKISSLNATPVEIREKRLNLVQNSNTLHTKSCSENVSNLIRQNSISSTSENHKSFTINVNSCAAKSFVSEKEVTSSCKTESNALIHSRKNKQLLPVCTKVECHESPSDELDIIAAKSIQSLDEKEKESIVPLLELYRAEYKRFMEIKCTEQNVTAGLKLLEEKQAKKLLAISSSIKNIVKNDECFHKINNEFKSKTFIKSDTVEKNESLDEIKKPLEFVSRPSINSYPDIEKDDKVRIFNKSVVERASEVLKSDGPSSSQEVYNHLINSVCAECGKHAVAACSGCAKIFYCSEKCGMSYWSKGHFATCKR</sequence>
<reference evidence="7 8" key="1">
    <citation type="submission" date="2024-04" db="EMBL/GenBank/DDBJ databases">
        <authorList>
            <person name="Rising A."/>
            <person name="Reimegard J."/>
            <person name="Sonavane S."/>
            <person name="Akerstrom W."/>
            <person name="Nylinder S."/>
            <person name="Hedman E."/>
            <person name="Kallberg Y."/>
        </authorList>
    </citation>
    <scope>NUCLEOTIDE SEQUENCE [LARGE SCALE GENOMIC DNA]</scope>
</reference>
<keyword evidence="8" id="KW-1185">Reference proteome</keyword>
<feature type="region of interest" description="Disordered" evidence="5">
    <location>
        <begin position="123"/>
        <end position="142"/>
    </location>
</feature>
<feature type="region of interest" description="Disordered" evidence="5">
    <location>
        <begin position="223"/>
        <end position="244"/>
    </location>
</feature>
<proteinExistence type="predicted"/>
<feature type="compositionally biased region" description="Polar residues" evidence="5">
    <location>
        <begin position="302"/>
        <end position="313"/>
    </location>
</feature>
<feature type="compositionally biased region" description="Basic residues" evidence="5">
    <location>
        <begin position="225"/>
        <end position="244"/>
    </location>
</feature>
<dbReference type="SUPFAM" id="SSF144232">
    <property type="entry name" value="HIT/MYND zinc finger-like"/>
    <property type="match status" value="1"/>
</dbReference>
<evidence type="ECO:0000313" key="8">
    <source>
        <dbReference type="Proteomes" id="UP001497382"/>
    </source>
</evidence>
<feature type="region of interest" description="Disordered" evidence="5">
    <location>
        <begin position="159"/>
        <end position="188"/>
    </location>
</feature>
<feature type="region of interest" description="Disordered" evidence="5">
    <location>
        <begin position="298"/>
        <end position="323"/>
    </location>
</feature>
<name>A0AAV2B2D1_9ARAC</name>
<dbReference type="GO" id="GO:0008270">
    <property type="term" value="F:zinc ion binding"/>
    <property type="evidence" value="ECO:0007669"/>
    <property type="project" value="UniProtKB-KW"/>
</dbReference>
<evidence type="ECO:0000256" key="4">
    <source>
        <dbReference type="PROSITE-ProRule" id="PRU00134"/>
    </source>
</evidence>
<organism evidence="7 8">
    <name type="scientific">Larinioides sclopetarius</name>
    <dbReference type="NCBI Taxonomy" id="280406"/>
    <lineage>
        <taxon>Eukaryota</taxon>
        <taxon>Metazoa</taxon>
        <taxon>Ecdysozoa</taxon>
        <taxon>Arthropoda</taxon>
        <taxon>Chelicerata</taxon>
        <taxon>Arachnida</taxon>
        <taxon>Araneae</taxon>
        <taxon>Araneomorphae</taxon>
        <taxon>Entelegynae</taxon>
        <taxon>Araneoidea</taxon>
        <taxon>Araneidae</taxon>
        <taxon>Larinioides</taxon>
    </lineage>
</organism>
<dbReference type="PROSITE" id="PS01360">
    <property type="entry name" value="ZF_MYND_1"/>
    <property type="match status" value="1"/>
</dbReference>
<dbReference type="Proteomes" id="UP001497382">
    <property type="component" value="Unassembled WGS sequence"/>
</dbReference>
<evidence type="ECO:0000313" key="7">
    <source>
        <dbReference type="EMBL" id="CAL1290431.1"/>
    </source>
</evidence>
<dbReference type="AlphaFoldDB" id="A0AAV2B2D1"/>
<keyword evidence="2 4" id="KW-0863">Zinc-finger</keyword>
<comment type="caution">
    <text evidence="7">The sequence shown here is derived from an EMBL/GenBank/DDBJ whole genome shotgun (WGS) entry which is preliminary data.</text>
</comment>
<evidence type="ECO:0000256" key="1">
    <source>
        <dbReference type="ARBA" id="ARBA00022723"/>
    </source>
</evidence>
<gene>
    <name evidence="7" type="ORF">LARSCL_LOCUS16487</name>
</gene>